<dbReference type="InterPro" id="IPR011010">
    <property type="entry name" value="DNA_brk_join_enz"/>
</dbReference>
<protein>
    <submittedName>
        <fullName evidence="7">Integrase</fullName>
    </submittedName>
</protein>
<dbReference type="RefSeq" id="WP_218897717.1">
    <property type="nucleotide sequence ID" value="NZ_JACCFS010000001.1"/>
</dbReference>
<evidence type="ECO:0000256" key="3">
    <source>
        <dbReference type="ARBA" id="ARBA00023125"/>
    </source>
</evidence>
<keyword evidence="8" id="KW-1185">Reference proteome</keyword>
<comment type="caution">
    <text evidence="7">The sequence shown here is derived from an EMBL/GenBank/DDBJ whole genome shotgun (WGS) entry which is preliminary data.</text>
</comment>
<dbReference type="InterPro" id="IPR002104">
    <property type="entry name" value="Integrase_catalytic"/>
</dbReference>
<accession>A0A7Z0EM88</accession>
<keyword evidence="4" id="KW-0233">DNA recombination</keyword>
<feature type="compositionally biased region" description="Basic and acidic residues" evidence="5">
    <location>
        <begin position="1"/>
        <end position="24"/>
    </location>
</feature>
<proteinExistence type="inferred from homology"/>
<evidence type="ECO:0000256" key="5">
    <source>
        <dbReference type="SAM" id="MobiDB-lite"/>
    </source>
</evidence>
<organism evidence="7 8">
    <name type="scientific">Nocardiopsis aegyptia</name>
    <dbReference type="NCBI Taxonomy" id="220378"/>
    <lineage>
        <taxon>Bacteria</taxon>
        <taxon>Bacillati</taxon>
        <taxon>Actinomycetota</taxon>
        <taxon>Actinomycetes</taxon>
        <taxon>Streptosporangiales</taxon>
        <taxon>Nocardiopsidaceae</taxon>
        <taxon>Nocardiopsis</taxon>
    </lineage>
</organism>
<dbReference type="InterPro" id="IPR050090">
    <property type="entry name" value="Tyrosine_recombinase_XerCD"/>
</dbReference>
<dbReference type="Pfam" id="PF14659">
    <property type="entry name" value="Phage_int_SAM_3"/>
    <property type="match status" value="1"/>
</dbReference>
<feature type="domain" description="Tyr recombinase" evidence="6">
    <location>
        <begin position="188"/>
        <end position="403"/>
    </location>
</feature>
<dbReference type="GO" id="GO:0006310">
    <property type="term" value="P:DNA recombination"/>
    <property type="evidence" value="ECO:0007669"/>
    <property type="project" value="UniProtKB-KW"/>
</dbReference>
<dbReference type="Pfam" id="PF00589">
    <property type="entry name" value="Phage_integrase"/>
    <property type="match status" value="1"/>
</dbReference>
<dbReference type="AlphaFoldDB" id="A0A7Z0EM88"/>
<evidence type="ECO:0000256" key="4">
    <source>
        <dbReference type="ARBA" id="ARBA00023172"/>
    </source>
</evidence>
<keyword evidence="2" id="KW-0229">DNA integration</keyword>
<evidence type="ECO:0000313" key="7">
    <source>
        <dbReference type="EMBL" id="NYJ34482.1"/>
    </source>
</evidence>
<sequence>MAVYDRWHKSQDAEGDTPCREHKQIPGSEHGIGDRWQVRWRDEFGRQRKRNFPKKSGKDPEVHAEAFDAKLKANASKGLSVDTDSSNMLLRDYGALWRSGAINRVSTAERMESIFRLHIDPILGHFKMSQVRASHVRAWVKDRSAVLAPSTLRVAYSYVTALFSWAVVDRAIEVSPCKEQRLPEVGKHDHYIPTPDQVHGLAERLPARYSGIVYLGAGCGLRGGEIFGLELDAIDFERREIDVRQQLIAVSGRKPFLGPPKTKTSARTVELPEVASEALRRHLERFAPVEVEIEDETDPRKPRRRKAKLVFLWGGVTGGFGDLTPIHRASWAHAWSPAARAVGIPKGVGLHCLRHYFATLLIHEGASVKTVQMALGHSTPTVTLNTYVGEWPEAQDRTRALVDNALGLVPRMCPPPQAA</sequence>
<dbReference type="Proteomes" id="UP000572051">
    <property type="component" value="Unassembled WGS sequence"/>
</dbReference>
<dbReference type="PANTHER" id="PTHR30349">
    <property type="entry name" value="PHAGE INTEGRASE-RELATED"/>
    <property type="match status" value="1"/>
</dbReference>
<dbReference type="Gene3D" id="1.10.443.10">
    <property type="entry name" value="Intergrase catalytic core"/>
    <property type="match status" value="1"/>
</dbReference>
<evidence type="ECO:0000313" key="8">
    <source>
        <dbReference type="Proteomes" id="UP000572051"/>
    </source>
</evidence>
<dbReference type="CDD" id="cd01189">
    <property type="entry name" value="INT_ICEBs1_C_like"/>
    <property type="match status" value="1"/>
</dbReference>
<dbReference type="PROSITE" id="PS51898">
    <property type="entry name" value="TYR_RECOMBINASE"/>
    <property type="match status" value="1"/>
</dbReference>
<dbReference type="PANTHER" id="PTHR30349:SF64">
    <property type="entry name" value="PROPHAGE INTEGRASE INTD-RELATED"/>
    <property type="match status" value="1"/>
</dbReference>
<dbReference type="InterPro" id="IPR010998">
    <property type="entry name" value="Integrase_recombinase_N"/>
</dbReference>
<keyword evidence="3" id="KW-0238">DNA-binding</keyword>
<dbReference type="GO" id="GO:0015074">
    <property type="term" value="P:DNA integration"/>
    <property type="evidence" value="ECO:0007669"/>
    <property type="project" value="UniProtKB-KW"/>
</dbReference>
<dbReference type="EMBL" id="JACCFS010000001">
    <property type="protein sequence ID" value="NYJ34482.1"/>
    <property type="molecule type" value="Genomic_DNA"/>
</dbReference>
<gene>
    <name evidence="7" type="ORF">HNR10_002363</name>
</gene>
<name>A0A7Z0EM88_9ACTN</name>
<evidence type="ECO:0000256" key="1">
    <source>
        <dbReference type="ARBA" id="ARBA00008857"/>
    </source>
</evidence>
<evidence type="ECO:0000259" key="6">
    <source>
        <dbReference type="PROSITE" id="PS51898"/>
    </source>
</evidence>
<reference evidence="7 8" key="1">
    <citation type="submission" date="2020-07" db="EMBL/GenBank/DDBJ databases">
        <title>Sequencing the genomes of 1000 actinobacteria strains.</title>
        <authorList>
            <person name="Klenk H.-P."/>
        </authorList>
    </citation>
    <scope>NUCLEOTIDE SEQUENCE [LARGE SCALE GENOMIC DNA]</scope>
    <source>
        <strain evidence="7 8">DSM 44442</strain>
    </source>
</reference>
<evidence type="ECO:0000256" key="2">
    <source>
        <dbReference type="ARBA" id="ARBA00022908"/>
    </source>
</evidence>
<dbReference type="Gene3D" id="1.10.150.130">
    <property type="match status" value="1"/>
</dbReference>
<dbReference type="InterPro" id="IPR013762">
    <property type="entry name" value="Integrase-like_cat_sf"/>
</dbReference>
<dbReference type="InterPro" id="IPR004107">
    <property type="entry name" value="Integrase_SAM-like_N"/>
</dbReference>
<feature type="region of interest" description="Disordered" evidence="5">
    <location>
        <begin position="1"/>
        <end position="33"/>
    </location>
</feature>
<comment type="similarity">
    <text evidence="1">Belongs to the 'phage' integrase family.</text>
</comment>
<dbReference type="SUPFAM" id="SSF56349">
    <property type="entry name" value="DNA breaking-rejoining enzymes"/>
    <property type="match status" value="1"/>
</dbReference>
<dbReference type="GO" id="GO:0003677">
    <property type="term" value="F:DNA binding"/>
    <property type="evidence" value="ECO:0007669"/>
    <property type="project" value="UniProtKB-KW"/>
</dbReference>